<dbReference type="AlphaFoldDB" id="A0A821UGS9"/>
<evidence type="ECO:0000313" key="3">
    <source>
        <dbReference type="Proteomes" id="UP000663880"/>
    </source>
</evidence>
<accession>A0A821UGS9</accession>
<evidence type="ECO:0000313" key="2">
    <source>
        <dbReference type="EMBL" id="CAF4889758.1"/>
    </source>
</evidence>
<organism evidence="2 3">
    <name type="scientific">Pieris macdunnoughi</name>
    <dbReference type="NCBI Taxonomy" id="345717"/>
    <lineage>
        <taxon>Eukaryota</taxon>
        <taxon>Metazoa</taxon>
        <taxon>Ecdysozoa</taxon>
        <taxon>Arthropoda</taxon>
        <taxon>Hexapoda</taxon>
        <taxon>Insecta</taxon>
        <taxon>Pterygota</taxon>
        <taxon>Neoptera</taxon>
        <taxon>Endopterygota</taxon>
        <taxon>Lepidoptera</taxon>
        <taxon>Glossata</taxon>
        <taxon>Ditrysia</taxon>
        <taxon>Papilionoidea</taxon>
        <taxon>Pieridae</taxon>
        <taxon>Pierinae</taxon>
        <taxon>Pieris</taxon>
    </lineage>
</organism>
<name>A0A821UGS9_9NEOP</name>
<dbReference type="InterPro" id="IPR029526">
    <property type="entry name" value="PGBD"/>
</dbReference>
<dbReference type="PANTHER" id="PTHR47272:SF1">
    <property type="entry name" value="PIGGYBAC TRANSPOSABLE ELEMENT-DERIVED PROTEIN 3-LIKE"/>
    <property type="match status" value="1"/>
</dbReference>
<proteinExistence type="predicted"/>
<gene>
    <name evidence="2" type="ORF">PMACD_LOCUS10351</name>
</gene>
<keyword evidence="3" id="KW-1185">Reference proteome</keyword>
<dbReference type="Proteomes" id="UP000663880">
    <property type="component" value="Unassembled WGS sequence"/>
</dbReference>
<feature type="domain" description="PiggyBac transposable element-derived protein" evidence="1">
    <location>
        <begin position="1"/>
        <end position="74"/>
    </location>
</feature>
<sequence>MSVIKFPSTRSYWSPKFGYVPISSTMPLNKFEKIKLSLHIHNNELPKPIGDPEHDRLYKIRPVIKHLNERFATVPMNQTFCG</sequence>
<dbReference type="OrthoDB" id="6931582at2759"/>
<dbReference type="PANTHER" id="PTHR47272">
    <property type="entry name" value="DDE_TNP_1_7 DOMAIN-CONTAINING PROTEIN"/>
    <property type="match status" value="1"/>
</dbReference>
<reference evidence="2" key="1">
    <citation type="submission" date="2021-02" db="EMBL/GenBank/DDBJ databases">
        <authorList>
            <person name="Steward A R."/>
        </authorList>
    </citation>
    <scope>NUCLEOTIDE SEQUENCE</scope>
</reference>
<protein>
    <recommendedName>
        <fullName evidence="1">PiggyBac transposable element-derived protein domain-containing protein</fullName>
    </recommendedName>
</protein>
<comment type="caution">
    <text evidence="2">The sequence shown here is derived from an EMBL/GenBank/DDBJ whole genome shotgun (WGS) entry which is preliminary data.</text>
</comment>
<dbReference type="Pfam" id="PF13843">
    <property type="entry name" value="DDE_Tnp_1_7"/>
    <property type="match status" value="1"/>
</dbReference>
<evidence type="ECO:0000259" key="1">
    <source>
        <dbReference type="Pfam" id="PF13843"/>
    </source>
</evidence>
<dbReference type="EMBL" id="CAJOBZ010000031">
    <property type="protein sequence ID" value="CAF4889758.1"/>
    <property type="molecule type" value="Genomic_DNA"/>
</dbReference>